<evidence type="ECO:0000256" key="3">
    <source>
        <dbReference type="ARBA" id="ARBA00022475"/>
    </source>
</evidence>
<comment type="subcellular location">
    <subcellularLocation>
        <location evidence="7">Cell inner membrane</location>
        <topology evidence="7">Multi-pass membrane protein</topology>
    </subcellularLocation>
    <subcellularLocation>
        <location evidence="1">Cell membrane</location>
        <topology evidence="1">Multi-pass membrane protein</topology>
    </subcellularLocation>
</comment>
<comment type="pathway">
    <text evidence="7">Bacterial outer membrane biogenesis; enterobacterial common antigen biosynthesis.</text>
</comment>
<dbReference type="GO" id="GO:0016413">
    <property type="term" value="F:O-acetyltransferase activity"/>
    <property type="evidence" value="ECO:0007669"/>
    <property type="project" value="InterPro"/>
</dbReference>
<feature type="transmembrane region" description="Helical" evidence="7">
    <location>
        <begin position="143"/>
        <end position="160"/>
    </location>
</feature>
<keyword evidence="7" id="KW-0997">Cell inner membrane</keyword>
<evidence type="ECO:0000259" key="8">
    <source>
        <dbReference type="Pfam" id="PF01757"/>
    </source>
</evidence>
<keyword evidence="5 7" id="KW-1133">Transmembrane helix</keyword>
<sequence>MSQKIIWIDNLRATACLMVVMIHSTTYYVTSGFSIGQINWDVANLLNSASRVCVPLFFMISGYLFFGEKSAQGRHVLHVLRCLLFYSALGLLYISLLTHINPWLSIRYFLVKPVFYHLWFFYAILALYIISPLISVRAVSARYLAIVVAVLAVIANPNLPQYSYQGIKLFPINLHISGDMFYYLLYALMGRSLGMLHTELRRVSWSAALIFIGCVVAIAFSTYRQTQHNGGFADTYYMYCGPLVFIASCAIFLFFKNNFNQSQSRWMAFISRHSLAIYGFHAFFIHFIRTHHLDARSWPLVDIFMVFFFALAGSLLCSWVLGKIDRKGWVS</sequence>
<evidence type="ECO:0000256" key="4">
    <source>
        <dbReference type="ARBA" id="ARBA00022692"/>
    </source>
</evidence>
<dbReference type="Pfam" id="PF01757">
    <property type="entry name" value="Acyl_transf_3"/>
    <property type="match status" value="1"/>
</dbReference>
<dbReference type="EMBL" id="CP009706">
    <property type="protein sequence ID" value="AIU70995.1"/>
    <property type="molecule type" value="Genomic_DNA"/>
</dbReference>
<dbReference type="AlphaFoldDB" id="A0A097QWX9"/>
<feature type="transmembrane region" description="Helical" evidence="7">
    <location>
        <begin position="236"/>
        <end position="255"/>
    </location>
</feature>
<dbReference type="EC" id="2.3.1.-" evidence="7"/>
<feature type="transmembrane region" description="Helical" evidence="7">
    <location>
        <begin position="300"/>
        <end position="321"/>
    </location>
</feature>
<keyword evidence="7" id="KW-0012">Acyltransferase</keyword>
<evidence type="ECO:0000256" key="6">
    <source>
        <dbReference type="ARBA" id="ARBA00023136"/>
    </source>
</evidence>
<evidence type="ECO:0000313" key="9">
    <source>
        <dbReference type="EMBL" id="AIU70995.1"/>
    </source>
</evidence>
<keyword evidence="3 7" id="KW-1003">Cell membrane</keyword>
<evidence type="ECO:0000256" key="2">
    <source>
        <dbReference type="ARBA" id="ARBA00007400"/>
    </source>
</evidence>
<organism evidence="9 10">
    <name type="scientific">Hafnia alvei FB1</name>
    <dbReference type="NCBI Taxonomy" id="1453496"/>
    <lineage>
        <taxon>Bacteria</taxon>
        <taxon>Pseudomonadati</taxon>
        <taxon>Pseudomonadota</taxon>
        <taxon>Gammaproteobacteria</taxon>
        <taxon>Enterobacterales</taxon>
        <taxon>Hafniaceae</taxon>
        <taxon>Hafnia</taxon>
    </lineage>
</organism>
<feature type="transmembrane region" description="Helical" evidence="7">
    <location>
        <begin position="180"/>
        <end position="196"/>
    </location>
</feature>
<dbReference type="InterPro" id="IPR032905">
    <property type="entry name" value="WecH"/>
</dbReference>
<dbReference type="eggNOG" id="COG3274">
    <property type="taxonomic scope" value="Bacteria"/>
</dbReference>
<keyword evidence="4 7" id="KW-0812">Transmembrane</keyword>
<comment type="similarity">
    <text evidence="2 7">Belongs to the acyltransferase 3 family.</text>
</comment>
<dbReference type="PATRIC" id="fig|1453496.5.peg.69"/>
<feature type="transmembrane region" description="Helical" evidence="7">
    <location>
        <begin position="12"/>
        <end position="29"/>
    </location>
</feature>
<evidence type="ECO:0000256" key="7">
    <source>
        <dbReference type="HAMAP-Rule" id="MF_01949"/>
    </source>
</evidence>
<keyword evidence="7 9" id="KW-0808">Transferase</keyword>
<name>A0A097QWX9_HAFAL</name>
<gene>
    <name evidence="7" type="primary">wecH</name>
    <name evidence="9" type="ORF">AT03_00310</name>
</gene>
<dbReference type="KEGG" id="hav:AT03_00310"/>
<evidence type="ECO:0000313" key="10">
    <source>
        <dbReference type="Proteomes" id="UP000029986"/>
    </source>
</evidence>
<feature type="domain" description="Acyltransferase 3" evidence="8">
    <location>
        <begin position="5"/>
        <end position="321"/>
    </location>
</feature>
<dbReference type="RefSeq" id="WP_025799721.1">
    <property type="nucleotide sequence ID" value="NZ_CP009706.1"/>
</dbReference>
<proteinExistence type="inferred from homology"/>
<reference evidence="9 10" key="1">
    <citation type="journal article" date="2014" name="Gut Pathog.">
        <title>Gene clusters of Hafnia alvei strain FB1 important in survival and pathogenesis: a draft genome perspective.</title>
        <authorList>
            <person name="Tan J.Y."/>
            <person name="Yin W.F."/>
            <person name="Chan K.G."/>
        </authorList>
    </citation>
    <scope>NUCLEOTIDE SEQUENCE [LARGE SCALE GENOMIC DNA]</scope>
    <source>
        <strain evidence="9 10">FB1</strain>
    </source>
</reference>
<evidence type="ECO:0000256" key="1">
    <source>
        <dbReference type="ARBA" id="ARBA00004651"/>
    </source>
</evidence>
<feature type="transmembrane region" description="Helical" evidence="7">
    <location>
        <begin position="267"/>
        <end position="288"/>
    </location>
</feature>
<dbReference type="HOGENOM" id="CLU_047714_3_0_6"/>
<dbReference type="PANTHER" id="PTHR40074:SF2">
    <property type="entry name" value="O-ACETYLTRANSFERASE WECH"/>
    <property type="match status" value="1"/>
</dbReference>
<dbReference type="OrthoDB" id="1072135at2"/>
<dbReference type="HAMAP" id="MF_01949">
    <property type="entry name" value="Acetyltr_WecH"/>
    <property type="match status" value="1"/>
</dbReference>
<feature type="transmembrane region" description="Helical" evidence="7">
    <location>
        <begin position="203"/>
        <end position="224"/>
    </location>
</feature>
<keyword evidence="6 7" id="KW-0472">Membrane</keyword>
<protein>
    <recommendedName>
        <fullName evidence="7">O-acetyltransferase WecH</fullName>
        <ecNumber evidence="7">2.3.1.-</ecNumber>
    </recommendedName>
</protein>
<dbReference type="UniPathway" id="UPA00566"/>
<dbReference type="Proteomes" id="UP000029986">
    <property type="component" value="Chromosome"/>
</dbReference>
<evidence type="ECO:0000256" key="5">
    <source>
        <dbReference type="ARBA" id="ARBA00022989"/>
    </source>
</evidence>
<feature type="transmembrane region" description="Helical" evidence="7">
    <location>
        <begin position="49"/>
        <end position="66"/>
    </location>
</feature>
<dbReference type="InterPro" id="IPR002656">
    <property type="entry name" value="Acyl_transf_3_dom"/>
</dbReference>
<dbReference type="GO" id="GO:0009246">
    <property type="term" value="P:enterobacterial common antigen biosynthetic process"/>
    <property type="evidence" value="ECO:0007669"/>
    <property type="project" value="UniProtKB-UniRule"/>
</dbReference>
<dbReference type="PANTHER" id="PTHR40074">
    <property type="entry name" value="O-ACETYLTRANSFERASE WECH"/>
    <property type="match status" value="1"/>
</dbReference>
<feature type="transmembrane region" description="Helical" evidence="7">
    <location>
        <begin position="78"/>
        <end position="96"/>
    </location>
</feature>
<comment type="function">
    <text evidence="7">Responsible for the incorporation of O-acetyl groups into the enterobacterial common antigen (ECA) trisaccharide repeat units.</text>
</comment>
<dbReference type="GO" id="GO:0005886">
    <property type="term" value="C:plasma membrane"/>
    <property type="evidence" value="ECO:0007669"/>
    <property type="project" value="UniProtKB-SubCell"/>
</dbReference>
<feature type="transmembrane region" description="Helical" evidence="7">
    <location>
        <begin position="116"/>
        <end position="136"/>
    </location>
</feature>
<accession>A0A097QWX9</accession>
<keyword evidence="10" id="KW-1185">Reference proteome</keyword>